<dbReference type="EMBL" id="CAXLJM020000057">
    <property type="protein sequence ID" value="CAL8118433.1"/>
    <property type="molecule type" value="Genomic_DNA"/>
</dbReference>
<accession>A0ABP1R330</accession>
<comment type="caution">
    <text evidence="1">The sequence shown here is derived from an EMBL/GenBank/DDBJ whole genome shotgun (WGS) entry which is preliminary data.</text>
</comment>
<name>A0ABP1R330_9HEXA</name>
<reference evidence="1 2" key="1">
    <citation type="submission" date="2024-08" db="EMBL/GenBank/DDBJ databases">
        <authorList>
            <person name="Cucini C."/>
            <person name="Frati F."/>
        </authorList>
    </citation>
    <scope>NUCLEOTIDE SEQUENCE [LARGE SCALE GENOMIC DNA]</scope>
</reference>
<organism evidence="1 2">
    <name type="scientific">Orchesella dallaii</name>
    <dbReference type="NCBI Taxonomy" id="48710"/>
    <lineage>
        <taxon>Eukaryota</taxon>
        <taxon>Metazoa</taxon>
        <taxon>Ecdysozoa</taxon>
        <taxon>Arthropoda</taxon>
        <taxon>Hexapoda</taxon>
        <taxon>Collembola</taxon>
        <taxon>Entomobryomorpha</taxon>
        <taxon>Entomobryoidea</taxon>
        <taxon>Orchesellidae</taxon>
        <taxon>Orchesellinae</taxon>
        <taxon>Orchesella</taxon>
    </lineage>
</organism>
<evidence type="ECO:0000313" key="1">
    <source>
        <dbReference type="EMBL" id="CAL8118433.1"/>
    </source>
</evidence>
<dbReference type="Proteomes" id="UP001642540">
    <property type="component" value="Unassembled WGS sequence"/>
</dbReference>
<protein>
    <submittedName>
        <fullName evidence="1">Uncharacterized protein</fullName>
    </submittedName>
</protein>
<proteinExistence type="predicted"/>
<gene>
    <name evidence="1" type="ORF">ODALV1_LOCUS18131</name>
</gene>
<sequence>MDKNNGTKTKDETTNKLMTFLNALLTHTLNAQARHNTLCLTCSKRDEGRSIKGSKISSSFIKSLESLEDGGRELHLFRTSGVDGATEEMRRGKMKIFHVRLSGPSRCNSCCGVELTVSICSGPIRTTPINTEFVITYAKIWSGQLGWGKTKTDGRLMR</sequence>
<evidence type="ECO:0000313" key="2">
    <source>
        <dbReference type="Proteomes" id="UP001642540"/>
    </source>
</evidence>
<keyword evidence="2" id="KW-1185">Reference proteome</keyword>